<feature type="domain" description="Mur ligase central" evidence="8">
    <location>
        <begin position="49"/>
        <end position="222"/>
    </location>
</feature>
<dbReference type="InterPro" id="IPR036565">
    <property type="entry name" value="Mur-like_cat_sf"/>
</dbReference>
<dbReference type="GO" id="GO:0046872">
    <property type="term" value="F:metal ion binding"/>
    <property type="evidence" value="ECO:0007669"/>
    <property type="project" value="UniProtKB-KW"/>
</dbReference>
<comment type="caution">
    <text evidence="9">The sequence shown here is derived from an EMBL/GenBank/DDBJ whole genome shotgun (WGS) entry which is preliminary data.</text>
</comment>
<evidence type="ECO:0000256" key="4">
    <source>
        <dbReference type="ARBA" id="ARBA00022741"/>
    </source>
</evidence>
<protein>
    <submittedName>
        <fullName evidence="9">Folylpolyglutamate synthase</fullName>
    </submittedName>
</protein>
<name>A0A0G9JTJ3_9BACT</name>
<dbReference type="UniPathway" id="UPA00077">
    <property type="reaction ID" value="UER00157"/>
</dbReference>
<dbReference type="GO" id="GO:0008841">
    <property type="term" value="F:dihydrofolate synthase activity"/>
    <property type="evidence" value="ECO:0007669"/>
    <property type="project" value="TreeGrafter"/>
</dbReference>
<evidence type="ECO:0000256" key="5">
    <source>
        <dbReference type="ARBA" id="ARBA00022840"/>
    </source>
</evidence>
<dbReference type="AlphaFoldDB" id="A0A0G9JTJ3"/>
<evidence type="ECO:0000256" key="6">
    <source>
        <dbReference type="ARBA" id="ARBA00022842"/>
    </source>
</evidence>
<dbReference type="InterPro" id="IPR001645">
    <property type="entry name" value="Folylpolyglutamate_synth"/>
</dbReference>
<keyword evidence="2" id="KW-0436">Ligase</keyword>
<dbReference type="InterPro" id="IPR013221">
    <property type="entry name" value="Mur_ligase_cen"/>
</dbReference>
<proteinExistence type="inferred from homology"/>
<evidence type="ECO:0000313" key="10">
    <source>
        <dbReference type="Proteomes" id="UP000035514"/>
    </source>
</evidence>
<evidence type="ECO:0000256" key="2">
    <source>
        <dbReference type="ARBA" id="ARBA00022598"/>
    </source>
</evidence>
<reference evidence="9 10" key="1">
    <citation type="submission" date="2014-01" db="EMBL/GenBank/DDBJ databases">
        <title>Development of a Comparative Genomic Fingerprinting Assay for High Resolution Genotyping of Arcobacter butzleri.</title>
        <authorList>
            <person name="Webb A.L."/>
            <person name="Inglis G.D."/>
            <person name="Kruczkiewicz P."/>
            <person name="Selinger L.B."/>
            <person name="Taboada E.N."/>
        </authorList>
    </citation>
    <scope>NUCLEOTIDE SEQUENCE [LARGE SCALE GENOMIC DNA]</scope>
    <source>
        <strain evidence="9 10">L348</strain>
    </source>
</reference>
<keyword evidence="4" id="KW-0547">Nucleotide-binding</keyword>
<dbReference type="GO" id="GO:0005524">
    <property type="term" value="F:ATP binding"/>
    <property type="evidence" value="ECO:0007669"/>
    <property type="project" value="UniProtKB-KW"/>
</dbReference>
<dbReference type="PANTHER" id="PTHR11136">
    <property type="entry name" value="FOLYLPOLYGLUTAMATE SYNTHASE-RELATED"/>
    <property type="match status" value="1"/>
</dbReference>
<dbReference type="InterPro" id="IPR036615">
    <property type="entry name" value="Mur_ligase_C_dom_sf"/>
</dbReference>
<dbReference type="RefSeq" id="WP_046997246.1">
    <property type="nucleotide sequence ID" value="NZ_JAIQ01000146.1"/>
</dbReference>
<dbReference type="PANTHER" id="PTHR11136:SF0">
    <property type="entry name" value="DIHYDROFOLATE SYNTHETASE-RELATED"/>
    <property type="match status" value="1"/>
</dbReference>
<dbReference type="Gene3D" id="3.40.1190.10">
    <property type="entry name" value="Mur-like, catalytic domain"/>
    <property type="match status" value="1"/>
</dbReference>
<evidence type="ECO:0000256" key="7">
    <source>
        <dbReference type="SAM" id="Coils"/>
    </source>
</evidence>
<evidence type="ECO:0000256" key="1">
    <source>
        <dbReference type="ARBA" id="ARBA00008276"/>
    </source>
</evidence>
<dbReference type="NCBIfam" id="TIGR01499">
    <property type="entry name" value="folC"/>
    <property type="match status" value="1"/>
</dbReference>
<gene>
    <name evidence="9" type="ORF">AA20_10890</name>
</gene>
<keyword evidence="5" id="KW-0067">ATP-binding</keyword>
<dbReference type="PATRIC" id="fig|1447256.3.peg.2128"/>
<comment type="similarity">
    <text evidence="1">Belongs to the folylpolyglutamate synthase family.</text>
</comment>
<dbReference type="GO" id="GO:0046654">
    <property type="term" value="P:tetrahydrofolate biosynthetic process"/>
    <property type="evidence" value="ECO:0007669"/>
    <property type="project" value="UniProtKB-UniPathway"/>
</dbReference>
<evidence type="ECO:0000256" key="3">
    <source>
        <dbReference type="ARBA" id="ARBA00022723"/>
    </source>
</evidence>
<keyword evidence="3" id="KW-0479">Metal-binding</keyword>
<dbReference type="InterPro" id="IPR018109">
    <property type="entry name" value="Folylpolyglutamate_synth_CS"/>
</dbReference>
<dbReference type="PROSITE" id="PS01012">
    <property type="entry name" value="FOLYLPOLYGLU_SYNT_2"/>
    <property type="match status" value="1"/>
</dbReference>
<dbReference type="Gene3D" id="3.90.190.20">
    <property type="entry name" value="Mur ligase, C-terminal domain"/>
    <property type="match status" value="1"/>
</dbReference>
<dbReference type="Proteomes" id="UP000035514">
    <property type="component" value="Unassembled WGS sequence"/>
</dbReference>
<keyword evidence="7" id="KW-0175">Coiled coil</keyword>
<organism evidence="9 10">
    <name type="scientific">Aliarcobacter butzleri L348</name>
    <dbReference type="NCBI Taxonomy" id="1447256"/>
    <lineage>
        <taxon>Bacteria</taxon>
        <taxon>Pseudomonadati</taxon>
        <taxon>Campylobacterota</taxon>
        <taxon>Epsilonproteobacteria</taxon>
        <taxon>Campylobacterales</taxon>
        <taxon>Arcobacteraceae</taxon>
        <taxon>Aliarcobacter</taxon>
    </lineage>
</organism>
<dbReference type="SUPFAM" id="SSF53244">
    <property type="entry name" value="MurD-like peptide ligases, peptide-binding domain"/>
    <property type="match status" value="1"/>
</dbReference>
<evidence type="ECO:0000259" key="8">
    <source>
        <dbReference type="Pfam" id="PF08245"/>
    </source>
</evidence>
<accession>A0A0G9JTJ3</accession>
<evidence type="ECO:0000313" key="9">
    <source>
        <dbReference type="EMBL" id="KLD97596.1"/>
    </source>
</evidence>
<dbReference type="EMBL" id="JAIQ01000146">
    <property type="protein sequence ID" value="KLD97596.1"/>
    <property type="molecule type" value="Genomic_DNA"/>
</dbReference>
<sequence length="390" mass="45355">MKLDLKKVNLEEFLKYKTLYYDKIDFTIVRSSWNKLSTKIKLPFVIHIVGTNGKGSTGRFLAHYLHKKEFKVLHYSSPHILKFNERIWINGSDVSDENLEIAHKFLQELFEIELLEKLTYFEYTTLLAFYLSKDFDYLVLEAGLGGEFDATNVVENNLSLITTIGLDHQSFLGNTVEEIASTKMRSVDNKMLIGYQVFPEVLETAYKVKEQIKEQRNKDIKIIEVKEFDNYELNPKFATFLKRNLHLVIACLNELKIPLDLELFDDTPLFGRCQKVLKNVTVDVGHNPLAALVLANEFKNKKVNLIYNSYKDKDYETVLKILKPIIKTITIIELEDKRIVEKEELEKLIKQLELANNKTIKIEENEDYLVFGSFLVVEKFLTLIGYDANS</sequence>
<feature type="coiled-coil region" evidence="7">
    <location>
        <begin position="331"/>
        <end position="365"/>
    </location>
</feature>
<dbReference type="GO" id="GO:0004326">
    <property type="term" value="F:tetrahydrofolylpolyglutamate synthase activity"/>
    <property type="evidence" value="ECO:0007669"/>
    <property type="project" value="InterPro"/>
</dbReference>
<dbReference type="Pfam" id="PF08245">
    <property type="entry name" value="Mur_ligase_M"/>
    <property type="match status" value="1"/>
</dbReference>
<dbReference type="SUPFAM" id="SSF53623">
    <property type="entry name" value="MurD-like peptide ligases, catalytic domain"/>
    <property type="match status" value="1"/>
</dbReference>
<keyword evidence="6" id="KW-0460">Magnesium</keyword>
<dbReference type="GO" id="GO:0005737">
    <property type="term" value="C:cytoplasm"/>
    <property type="evidence" value="ECO:0007669"/>
    <property type="project" value="TreeGrafter"/>
</dbReference>